<evidence type="ECO:0000313" key="2">
    <source>
        <dbReference type="EMBL" id="KAL1512438.1"/>
    </source>
</evidence>
<reference evidence="2 3" key="1">
    <citation type="submission" date="2024-05" db="EMBL/GenBank/DDBJ databases">
        <title>Genetic variation in Jamaican populations of the coffee berry borer (Hypothenemus hampei).</title>
        <authorList>
            <person name="Errbii M."/>
            <person name="Myrie A."/>
        </authorList>
    </citation>
    <scope>NUCLEOTIDE SEQUENCE [LARGE SCALE GENOMIC DNA]</scope>
    <source>
        <strain evidence="2">JA-Hopewell-2020-01-JO</strain>
        <tissue evidence="2">Whole body</tissue>
    </source>
</reference>
<feature type="domain" description="Tc1-like transposase DDE" evidence="1">
    <location>
        <begin position="30"/>
        <end position="172"/>
    </location>
</feature>
<dbReference type="Proteomes" id="UP001566132">
    <property type="component" value="Unassembled WGS sequence"/>
</dbReference>
<keyword evidence="3" id="KW-1185">Reference proteome</keyword>
<dbReference type="AlphaFoldDB" id="A0ABD1F4C4"/>
<name>A0ABD1F4C4_HYPHA</name>
<proteinExistence type="predicted"/>
<dbReference type="Pfam" id="PF13358">
    <property type="entry name" value="DDE_3"/>
    <property type="match status" value="1"/>
</dbReference>
<accession>A0ABD1F4C4</accession>
<dbReference type="PANTHER" id="PTHR47326:SF1">
    <property type="entry name" value="HTH PSQ-TYPE DOMAIN-CONTAINING PROTEIN"/>
    <property type="match status" value="1"/>
</dbReference>
<dbReference type="EMBL" id="JBDJPC010000002">
    <property type="protein sequence ID" value="KAL1512438.1"/>
    <property type="molecule type" value="Genomic_DNA"/>
</dbReference>
<dbReference type="InterPro" id="IPR038717">
    <property type="entry name" value="Tc1-like_DDE_dom"/>
</dbReference>
<evidence type="ECO:0000259" key="1">
    <source>
        <dbReference type="Pfam" id="PF13358"/>
    </source>
</evidence>
<sequence>MRKAPKLTDCHKVRRLKFAEANMNQDWTKIIWSDEKRFKLDGPDSFNSYWHDLRKDPLRFPRQNFGGGGLMVWAAFNGRHKLQMDFVSNSMDSIEYQEKLEACLIPYFEDHNDEELIFQQDGAPAHRSRSTSDWFADREIQTLNWPACSPDLNPVENIWGILVRRIYANQILYRNLNELRIAITRG</sequence>
<protein>
    <recommendedName>
        <fullName evidence="1">Tc1-like transposase DDE domain-containing protein</fullName>
    </recommendedName>
</protein>
<dbReference type="PANTHER" id="PTHR47326">
    <property type="entry name" value="TRANSPOSABLE ELEMENT TC3 TRANSPOSASE-LIKE PROTEIN"/>
    <property type="match status" value="1"/>
</dbReference>
<evidence type="ECO:0000313" key="3">
    <source>
        <dbReference type="Proteomes" id="UP001566132"/>
    </source>
</evidence>
<dbReference type="InterPro" id="IPR036397">
    <property type="entry name" value="RNaseH_sf"/>
</dbReference>
<dbReference type="Gene3D" id="3.30.420.10">
    <property type="entry name" value="Ribonuclease H-like superfamily/Ribonuclease H"/>
    <property type="match status" value="1"/>
</dbReference>
<comment type="caution">
    <text evidence="2">The sequence shown here is derived from an EMBL/GenBank/DDBJ whole genome shotgun (WGS) entry which is preliminary data.</text>
</comment>
<organism evidence="2 3">
    <name type="scientific">Hypothenemus hampei</name>
    <name type="common">Coffee berry borer</name>
    <dbReference type="NCBI Taxonomy" id="57062"/>
    <lineage>
        <taxon>Eukaryota</taxon>
        <taxon>Metazoa</taxon>
        <taxon>Ecdysozoa</taxon>
        <taxon>Arthropoda</taxon>
        <taxon>Hexapoda</taxon>
        <taxon>Insecta</taxon>
        <taxon>Pterygota</taxon>
        <taxon>Neoptera</taxon>
        <taxon>Endopterygota</taxon>
        <taxon>Coleoptera</taxon>
        <taxon>Polyphaga</taxon>
        <taxon>Cucujiformia</taxon>
        <taxon>Curculionidae</taxon>
        <taxon>Scolytinae</taxon>
        <taxon>Hypothenemus</taxon>
    </lineage>
</organism>
<gene>
    <name evidence="2" type="ORF">ABEB36_002029</name>
</gene>